<sequence>MKKVSNKENKFDNMSKTSTFFAILFVILFLAILAVSIAYLADFIRYNGSTEDGLLWTASQREHGLFNFWKK</sequence>
<feature type="transmembrane region" description="Helical" evidence="1">
    <location>
        <begin position="20"/>
        <end position="41"/>
    </location>
</feature>
<name>A0A449AA15_9BACT</name>
<proteinExistence type="predicted"/>
<dbReference type="Proteomes" id="UP000290942">
    <property type="component" value="Chromosome"/>
</dbReference>
<keyword evidence="1" id="KW-1133">Transmembrane helix</keyword>
<dbReference type="AlphaFoldDB" id="A0A449AA15"/>
<evidence type="ECO:0000256" key="1">
    <source>
        <dbReference type="SAM" id="Phobius"/>
    </source>
</evidence>
<organism evidence="2 3">
    <name type="scientific">Mycoplasmopsis bovigenitalium</name>
    <dbReference type="NCBI Taxonomy" id="2112"/>
    <lineage>
        <taxon>Bacteria</taxon>
        <taxon>Bacillati</taxon>
        <taxon>Mycoplasmatota</taxon>
        <taxon>Mycoplasmoidales</taxon>
        <taxon>Metamycoplasmataceae</taxon>
        <taxon>Mycoplasmopsis</taxon>
    </lineage>
</organism>
<dbReference type="EMBL" id="LR214970">
    <property type="protein sequence ID" value="VEU61123.1"/>
    <property type="molecule type" value="Genomic_DNA"/>
</dbReference>
<protein>
    <submittedName>
        <fullName evidence="2">Uncharacterized protein</fullName>
    </submittedName>
</protein>
<keyword evidence="1" id="KW-0812">Transmembrane</keyword>
<evidence type="ECO:0000313" key="3">
    <source>
        <dbReference type="Proteomes" id="UP000290942"/>
    </source>
</evidence>
<gene>
    <name evidence="2" type="ORF">NCTC10122_00715</name>
</gene>
<accession>A0A449AA15</accession>
<keyword evidence="1" id="KW-0472">Membrane</keyword>
<evidence type="ECO:0000313" key="2">
    <source>
        <dbReference type="EMBL" id="VEU61123.1"/>
    </source>
</evidence>
<dbReference type="RefSeq" id="WP_004420942.1">
    <property type="nucleotide sequence ID" value="NZ_AP017902.1"/>
</dbReference>
<reference evidence="2 3" key="1">
    <citation type="submission" date="2019-01" db="EMBL/GenBank/DDBJ databases">
        <authorList>
            <consortium name="Pathogen Informatics"/>
        </authorList>
    </citation>
    <scope>NUCLEOTIDE SEQUENCE [LARGE SCALE GENOMIC DNA]</scope>
    <source>
        <strain evidence="2 3">NCTC10122</strain>
    </source>
</reference>